<gene>
    <name evidence="4" type="ORF">RR42_s1157</name>
</gene>
<feature type="domain" description="Glycosyltransferase subfamily 4-like N-terminal" evidence="3">
    <location>
        <begin position="27"/>
        <end position="176"/>
    </location>
</feature>
<evidence type="ECO:0000313" key="4">
    <source>
        <dbReference type="EMBL" id="AJG22746.1"/>
    </source>
</evidence>
<reference evidence="4 5" key="1">
    <citation type="journal article" date="2015" name="Genome Announc.">
        <title>Complete Genome Sequence of Cupriavidus basilensis 4G11, Isolated from the Oak Ridge Field Research Center Site.</title>
        <authorList>
            <person name="Ray J."/>
            <person name="Waters R.J."/>
            <person name="Skerker J.M."/>
            <person name="Kuehl J.V."/>
            <person name="Price M.N."/>
            <person name="Huang J."/>
            <person name="Chakraborty R."/>
            <person name="Arkin A.P."/>
            <person name="Deutschbauer A."/>
        </authorList>
    </citation>
    <scope>NUCLEOTIDE SEQUENCE [LARGE SCALE GENOMIC DNA]</scope>
    <source>
        <strain evidence="4">4G11</strain>
    </source>
</reference>
<evidence type="ECO:0000259" key="3">
    <source>
        <dbReference type="Pfam" id="PF13439"/>
    </source>
</evidence>
<dbReference type="GO" id="GO:0016757">
    <property type="term" value="F:glycosyltransferase activity"/>
    <property type="evidence" value="ECO:0007669"/>
    <property type="project" value="UniProtKB-KW"/>
</dbReference>
<dbReference type="Pfam" id="PF13692">
    <property type="entry name" value="Glyco_trans_1_4"/>
    <property type="match status" value="1"/>
</dbReference>
<name>A0A0C4YQ67_9BURK</name>
<dbReference type="CDD" id="cd03801">
    <property type="entry name" value="GT4_PimA-like"/>
    <property type="match status" value="1"/>
</dbReference>
<organism evidence="4 5">
    <name type="scientific">Cupriavidus basilensis</name>
    <dbReference type="NCBI Taxonomy" id="68895"/>
    <lineage>
        <taxon>Bacteria</taxon>
        <taxon>Pseudomonadati</taxon>
        <taxon>Pseudomonadota</taxon>
        <taxon>Betaproteobacteria</taxon>
        <taxon>Burkholderiales</taxon>
        <taxon>Burkholderiaceae</taxon>
        <taxon>Cupriavidus</taxon>
    </lineage>
</organism>
<keyword evidence="1 4" id="KW-0328">Glycosyltransferase</keyword>
<dbReference type="PANTHER" id="PTHR12526">
    <property type="entry name" value="GLYCOSYLTRANSFERASE"/>
    <property type="match status" value="1"/>
</dbReference>
<dbReference type="AlphaFoldDB" id="A0A0C4YQ67"/>
<dbReference type="Pfam" id="PF13439">
    <property type="entry name" value="Glyco_transf_4"/>
    <property type="match status" value="1"/>
</dbReference>
<evidence type="ECO:0000313" key="5">
    <source>
        <dbReference type="Proteomes" id="UP000031843"/>
    </source>
</evidence>
<keyword evidence="2 4" id="KW-0808">Transferase</keyword>
<dbReference type="Proteomes" id="UP000031843">
    <property type="component" value="Chromosome secondary"/>
</dbReference>
<dbReference type="OrthoDB" id="433681at2"/>
<dbReference type="RefSeq" id="WP_043354343.1">
    <property type="nucleotide sequence ID" value="NZ_CP010537.1"/>
</dbReference>
<dbReference type="EC" id="2.4.1.-" evidence="4"/>
<evidence type="ECO:0000256" key="1">
    <source>
        <dbReference type="ARBA" id="ARBA00022676"/>
    </source>
</evidence>
<accession>A0A0C4YQ67</accession>
<dbReference type="STRING" id="68895.RR42_s1157"/>
<sequence length="401" mass="44042">MMHADRVAALSAGQLRVLVLNSRLDGGGIDSHTLSLCRALRMQDCLVSLAAPARARWIDAAQAMPGIQVLALDAGRAVWPLALSRYIREQRIDVIHAHHGRDYWVAIAAWMLSGRTASVVVTRHLMTQLKERTRRYLAAFSNVIAVSDAVQESLRRVDPERALRLRRIYCGIDTERFRRIAMRGDRVREALGLPQHAWVYAMIGGAQRPDGKGQFYFVKAAAKVLARHPHAHFLCVGEGDLIPQLRRQAQALGLAGHIHFLPFEHDVASLMQAIDVLVHPAVGSEALGLVILEALSCSKPVIATALDGIPETFLDGAHGVLVPPRDTHALAQAMCQLAADPGRAARMGRRGRGWVEVNFSLASLGRETVQLYRDCVTAARHRDRARIAQSGQAARATSERT</sequence>
<protein>
    <submittedName>
        <fullName evidence="4">Glycosyltransferase</fullName>
        <ecNumber evidence="4">2.4.1.-</ecNumber>
    </submittedName>
</protein>
<dbReference type="SUPFAM" id="SSF53756">
    <property type="entry name" value="UDP-Glycosyltransferase/glycogen phosphorylase"/>
    <property type="match status" value="1"/>
</dbReference>
<dbReference type="KEGG" id="cbw:RR42_s1157"/>
<proteinExistence type="predicted"/>
<dbReference type="EMBL" id="CP010537">
    <property type="protein sequence ID" value="AJG22746.1"/>
    <property type="molecule type" value="Genomic_DNA"/>
</dbReference>
<keyword evidence="5" id="KW-1185">Reference proteome</keyword>
<dbReference type="InterPro" id="IPR028098">
    <property type="entry name" value="Glyco_trans_4-like_N"/>
</dbReference>
<evidence type="ECO:0000256" key="2">
    <source>
        <dbReference type="ARBA" id="ARBA00022679"/>
    </source>
</evidence>
<dbReference type="Gene3D" id="3.40.50.2000">
    <property type="entry name" value="Glycogen Phosphorylase B"/>
    <property type="match status" value="2"/>
</dbReference>
<dbReference type="PANTHER" id="PTHR12526:SF510">
    <property type="entry name" value="D-INOSITOL 3-PHOSPHATE GLYCOSYLTRANSFERASE"/>
    <property type="match status" value="1"/>
</dbReference>